<dbReference type="CDD" id="cd00009">
    <property type="entry name" value="AAA"/>
    <property type="match status" value="1"/>
</dbReference>
<dbReference type="PANTHER" id="PTHR32071">
    <property type="entry name" value="TRANSCRIPTIONAL REGULATORY PROTEIN"/>
    <property type="match status" value="1"/>
</dbReference>
<dbReference type="InterPro" id="IPR002197">
    <property type="entry name" value="HTH_Fis"/>
</dbReference>
<dbReference type="InterPro" id="IPR027417">
    <property type="entry name" value="P-loop_NTPase"/>
</dbReference>
<protein>
    <submittedName>
        <fullName evidence="8">Sigma 54-interacting transcriptional regulator</fullName>
    </submittedName>
</protein>
<dbReference type="EMBL" id="BAAACG010000010">
    <property type="protein sequence ID" value="GAA0742739.1"/>
    <property type="molecule type" value="Genomic_DNA"/>
</dbReference>
<dbReference type="Pfam" id="PF25601">
    <property type="entry name" value="AAA_lid_14"/>
    <property type="match status" value="1"/>
</dbReference>
<evidence type="ECO:0000259" key="6">
    <source>
        <dbReference type="PROSITE" id="PS50045"/>
    </source>
</evidence>
<dbReference type="Pfam" id="PF02954">
    <property type="entry name" value="HTH_8"/>
    <property type="match status" value="1"/>
</dbReference>
<evidence type="ECO:0000256" key="1">
    <source>
        <dbReference type="ARBA" id="ARBA00022741"/>
    </source>
</evidence>
<accession>A0ABP3UUF1</accession>
<keyword evidence="4" id="KW-0238">DNA-binding</keyword>
<organism evidence="8 9">
    <name type="scientific">Clostridium oceanicum</name>
    <dbReference type="NCBI Taxonomy" id="1543"/>
    <lineage>
        <taxon>Bacteria</taxon>
        <taxon>Bacillati</taxon>
        <taxon>Bacillota</taxon>
        <taxon>Clostridia</taxon>
        <taxon>Eubacteriales</taxon>
        <taxon>Clostridiaceae</taxon>
        <taxon>Clostridium</taxon>
    </lineage>
</organism>
<keyword evidence="3" id="KW-0805">Transcription regulation</keyword>
<keyword evidence="5" id="KW-0804">Transcription</keyword>
<evidence type="ECO:0000259" key="7">
    <source>
        <dbReference type="PROSITE" id="PS50112"/>
    </source>
</evidence>
<dbReference type="Gene3D" id="1.10.10.60">
    <property type="entry name" value="Homeodomain-like"/>
    <property type="match status" value="1"/>
</dbReference>
<sequence length="462" mass="53577">MDNFIGSKEFLDFCHKTFDNMPVTIDFLDEKGRMLYINNAFADFLQIPQEEMVGEIVTDINPTSKFLETLKKGDADIAIAHKFPNGKKAIVHRIPIFNNKGQVVGGFGMIVFGEIEEVKKLVEKFDVVNRELSLYKNYVNKFNIAKYHVSDIIGESYRIKKSKEQVKKFSKVDLNVLVSGESGVGKELFIHAIQNESKRKNQPFVTINCSAIPENLIEAELFGYEKGAFTGAKKNGNIGKFELANKGSIFLDEIGEMPLYMQSKLLRVIQEKEIVRVGGNKNIPIDVRIFSATNRNLKNMVAEGEFRDDLYYRLNVLSLEVPPLRERKEDITMLTKRFLREFYKKSGIFRELSVKAMEDFVNYKWPGNVRELRNIIGKICVNSEERIIEEKDLPDYIYKSNYMKEYDIENIGLEKYLNSLEKDILKDTLEKYNNNKSLVARKLKMPRISLYRKLEKYNLNHK</sequence>
<dbReference type="SUPFAM" id="SSF52540">
    <property type="entry name" value="P-loop containing nucleoside triphosphate hydrolases"/>
    <property type="match status" value="1"/>
</dbReference>
<dbReference type="InterPro" id="IPR025944">
    <property type="entry name" value="Sigma_54_int_dom_CS"/>
</dbReference>
<dbReference type="Gene3D" id="1.10.8.60">
    <property type="match status" value="1"/>
</dbReference>
<dbReference type="InterPro" id="IPR003593">
    <property type="entry name" value="AAA+_ATPase"/>
</dbReference>
<dbReference type="PROSITE" id="PS00688">
    <property type="entry name" value="SIGMA54_INTERACT_3"/>
    <property type="match status" value="1"/>
</dbReference>
<dbReference type="RefSeq" id="WP_343762050.1">
    <property type="nucleotide sequence ID" value="NZ_BAAACG010000010.1"/>
</dbReference>
<dbReference type="Proteomes" id="UP001501510">
    <property type="component" value="Unassembled WGS sequence"/>
</dbReference>
<dbReference type="SMART" id="SM00382">
    <property type="entry name" value="AAA"/>
    <property type="match status" value="1"/>
</dbReference>
<evidence type="ECO:0000256" key="3">
    <source>
        <dbReference type="ARBA" id="ARBA00023015"/>
    </source>
</evidence>
<reference evidence="9" key="1">
    <citation type="journal article" date="2019" name="Int. J. Syst. Evol. Microbiol.">
        <title>The Global Catalogue of Microorganisms (GCM) 10K type strain sequencing project: providing services to taxonomists for standard genome sequencing and annotation.</title>
        <authorList>
            <consortium name="The Broad Institute Genomics Platform"/>
            <consortium name="The Broad Institute Genome Sequencing Center for Infectious Disease"/>
            <person name="Wu L."/>
            <person name="Ma J."/>
        </authorList>
    </citation>
    <scope>NUCLEOTIDE SEQUENCE [LARGE SCALE GENOMIC DNA]</scope>
    <source>
        <strain evidence="9">JCM 1407</strain>
    </source>
</reference>
<evidence type="ECO:0000256" key="5">
    <source>
        <dbReference type="ARBA" id="ARBA00023163"/>
    </source>
</evidence>
<keyword evidence="2" id="KW-0067">ATP-binding</keyword>
<dbReference type="InterPro" id="IPR035965">
    <property type="entry name" value="PAS-like_dom_sf"/>
</dbReference>
<gene>
    <name evidence="8" type="ORF">GCM10008906_25640</name>
</gene>
<dbReference type="PROSITE" id="PS00675">
    <property type="entry name" value="SIGMA54_INTERACT_1"/>
    <property type="match status" value="1"/>
</dbReference>
<dbReference type="SUPFAM" id="SSF55785">
    <property type="entry name" value="PYP-like sensor domain (PAS domain)"/>
    <property type="match status" value="1"/>
</dbReference>
<feature type="domain" description="Sigma-54 factor interaction" evidence="6">
    <location>
        <begin position="152"/>
        <end position="381"/>
    </location>
</feature>
<keyword evidence="9" id="KW-1185">Reference proteome</keyword>
<dbReference type="InterPro" id="IPR025943">
    <property type="entry name" value="Sigma_54_int_dom_ATP-bd_2"/>
</dbReference>
<dbReference type="InterPro" id="IPR000014">
    <property type="entry name" value="PAS"/>
</dbReference>
<dbReference type="PROSITE" id="PS50112">
    <property type="entry name" value="PAS"/>
    <property type="match status" value="1"/>
</dbReference>
<dbReference type="InterPro" id="IPR058031">
    <property type="entry name" value="AAA_lid_NorR"/>
</dbReference>
<dbReference type="SUPFAM" id="SSF46689">
    <property type="entry name" value="Homeodomain-like"/>
    <property type="match status" value="1"/>
</dbReference>
<evidence type="ECO:0000256" key="4">
    <source>
        <dbReference type="ARBA" id="ARBA00023125"/>
    </source>
</evidence>
<dbReference type="InterPro" id="IPR025662">
    <property type="entry name" value="Sigma_54_int_dom_ATP-bd_1"/>
</dbReference>
<keyword evidence="1" id="KW-0547">Nucleotide-binding</keyword>
<dbReference type="CDD" id="cd00130">
    <property type="entry name" value="PAS"/>
    <property type="match status" value="1"/>
</dbReference>
<comment type="caution">
    <text evidence="8">The sequence shown here is derived from an EMBL/GenBank/DDBJ whole genome shotgun (WGS) entry which is preliminary data.</text>
</comment>
<proteinExistence type="predicted"/>
<dbReference type="PRINTS" id="PR01590">
    <property type="entry name" value="HTHFIS"/>
</dbReference>
<dbReference type="Pfam" id="PF00158">
    <property type="entry name" value="Sigma54_activat"/>
    <property type="match status" value="1"/>
</dbReference>
<evidence type="ECO:0000313" key="8">
    <source>
        <dbReference type="EMBL" id="GAA0742739.1"/>
    </source>
</evidence>
<dbReference type="InterPro" id="IPR002078">
    <property type="entry name" value="Sigma_54_int"/>
</dbReference>
<evidence type="ECO:0000313" key="9">
    <source>
        <dbReference type="Proteomes" id="UP001501510"/>
    </source>
</evidence>
<name>A0ABP3UUF1_9CLOT</name>
<evidence type="ECO:0000256" key="2">
    <source>
        <dbReference type="ARBA" id="ARBA00022840"/>
    </source>
</evidence>
<dbReference type="Gene3D" id="3.40.50.300">
    <property type="entry name" value="P-loop containing nucleotide triphosphate hydrolases"/>
    <property type="match status" value="1"/>
</dbReference>
<feature type="domain" description="PAS" evidence="7">
    <location>
        <begin position="18"/>
        <end position="55"/>
    </location>
</feature>
<dbReference type="PROSITE" id="PS50045">
    <property type="entry name" value="SIGMA54_INTERACT_4"/>
    <property type="match status" value="1"/>
</dbReference>
<dbReference type="PROSITE" id="PS00676">
    <property type="entry name" value="SIGMA54_INTERACT_2"/>
    <property type="match status" value="1"/>
</dbReference>
<dbReference type="InterPro" id="IPR009057">
    <property type="entry name" value="Homeodomain-like_sf"/>
</dbReference>
<dbReference type="Gene3D" id="3.30.450.20">
    <property type="entry name" value="PAS domain"/>
    <property type="match status" value="1"/>
</dbReference>
<dbReference type="Pfam" id="PF13426">
    <property type="entry name" value="PAS_9"/>
    <property type="match status" value="1"/>
</dbReference>
<dbReference type="PANTHER" id="PTHR32071:SF57">
    <property type="entry name" value="C4-DICARBOXYLATE TRANSPORT TRANSCRIPTIONAL REGULATORY PROTEIN DCTD"/>
    <property type="match status" value="1"/>
</dbReference>